<evidence type="ECO:0000313" key="2">
    <source>
        <dbReference type="EMBL" id="GAA2060848.1"/>
    </source>
</evidence>
<organism evidence="2 3">
    <name type="scientific">Catenulispora yoronensis</name>
    <dbReference type="NCBI Taxonomy" id="450799"/>
    <lineage>
        <taxon>Bacteria</taxon>
        <taxon>Bacillati</taxon>
        <taxon>Actinomycetota</taxon>
        <taxon>Actinomycetes</taxon>
        <taxon>Catenulisporales</taxon>
        <taxon>Catenulisporaceae</taxon>
        <taxon>Catenulispora</taxon>
    </lineage>
</organism>
<dbReference type="EMBL" id="BAAAQN010000080">
    <property type="protein sequence ID" value="GAA2060848.1"/>
    <property type="molecule type" value="Genomic_DNA"/>
</dbReference>
<dbReference type="Proteomes" id="UP001500751">
    <property type="component" value="Unassembled WGS sequence"/>
</dbReference>
<accession>A0ABP5H271</accession>
<dbReference type="InterPro" id="IPR003779">
    <property type="entry name" value="CMD-like"/>
</dbReference>
<proteinExistence type="predicted"/>
<comment type="caution">
    <text evidence="2">The sequence shown here is derived from an EMBL/GenBank/DDBJ whole genome shotgun (WGS) entry which is preliminary data.</text>
</comment>
<dbReference type="Pfam" id="PF02627">
    <property type="entry name" value="CMD"/>
    <property type="match status" value="1"/>
</dbReference>
<dbReference type="InterPro" id="IPR004675">
    <property type="entry name" value="AhpD_core"/>
</dbReference>
<dbReference type="SUPFAM" id="SSF69118">
    <property type="entry name" value="AhpD-like"/>
    <property type="match status" value="1"/>
</dbReference>
<feature type="domain" description="Carboxymuconolactone decarboxylase-like" evidence="1">
    <location>
        <begin position="41"/>
        <end position="104"/>
    </location>
</feature>
<reference evidence="3" key="1">
    <citation type="journal article" date="2019" name="Int. J. Syst. Evol. Microbiol.">
        <title>The Global Catalogue of Microorganisms (GCM) 10K type strain sequencing project: providing services to taxonomists for standard genome sequencing and annotation.</title>
        <authorList>
            <consortium name="The Broad Institute Genomics Platform"/>
            <consortium name="The Broad Institute Genome Sequencing Center for Infectious Disease"/>
            <person name="Wu L."/>
            <person name="Ma J."/>
        </authorList>
    </citation>
    <scope>NUCLEOTIDE SEQUENCE [LARGE SCALE GENOMIC DNA]</scope>
    <source>
        <strain evidence="3">JCM 16014</strain>
    </source>
</reference>
<keyword evidence="3" id="KW-1185">Reference proteome</keyword>
<gene>
    <name evidence="2" type="ORF">GCM10009839_84630</name>
</gene>
<dbReference type="NCBIfam" id="TIGR00778">
    <property type="entry name" value="ahpD_dom"/>
    <property type="match status" value="1"/>
</dbReference>
<evidence type="ECO:0000259" key="1">
    <source>
        <dbReference type="Pfam" id="PF02627"/>
    </source>
</evidence>
<dbReference type="Gene3D" id="1.20.1290.10">
    <property type="entry name" value="AhpD-like"/>
    <property type="match status" value="1"/>
</dbReference>
<dbReference type="RefSeq" id="WP_344671394.1">
    <property type="nucleotide sequence ID" value="NZ_BAAAQN010000080.1"/>
</dbReference>
<dbReference type="PANTHER" id="PTHR35446:SF3">
    <property type="entry name" value="CMD DOMAIN-CONTAINING PROTEIN"/>
    <property type="match status" value="1"/>
</dbReference>
<dbReference type="PANTHER" id="PTHR35446">
    <property type="entry name" value="SI:CH211-175M2.5"/>
    <property type="match status" value="1"/>
</dbReference>
<name>A0ABP5H271_9ACTN</name>
<protein>
    <submittedName>
        <fullName evidence="2">Carboxymuconolactone decarboxylase family protein</fullName>
    </submittedName>
</protein>
<evidence type="ECO:0000313" key="3">
    <source>
        <dbReference type="Proteomes" id="UP001500751"/>
    </source>
</evidence>
<dbReference type="InterPro" id="IPR029032">
    <property type="entry name" value="AhpD-like"/>
</dbReference>
<sequence length="183" mass="19633">MPRITQVTPETADAAQAELLDATRRQLGKVPNLYATLVQSPAALRGYLALRDSLLGGVLTERHREQLALLTAQENDCDYCVAAHTLRGGRLLKMSPEELMETRHAHDADPHTDALLGIASDLVGNRGRVGDEALAKARAAGVTDAELAETVAHVALNVLSNYFNHLAQPELDFPAAPALEGAR</sequence>